<evidence type="ECO:0000313" key="4">
    <source>
        <dbReference type="Proteomes" id="UP000587586"/>
    </source>
</evidence>
<proteinExistence type="predicted"/>
<dbReference type="EMBL" id="BLXZ01000001">
    <property type="protein sequence ID" value="GFO66764.1"/>
    <property type="molecule type" value="Genomic_DNA"/>
</dbReference>
<gene>
    <name evidence="3" type="ORF">GMLC_03430</name>
</gene>
<dbReference type="GO" id="GO:0003677">
    <property type="term" value="F:DNA binding"/>
    <property type="evidence" value="ECO:0007669"/>
    <property type="project" value="UniProtKB-KW"/>
</dbReference>
<dbReference type="PANTHER" id="PTHR36924">
    <property type="entry name" value="ANTITOXIN HIGA-1"/>
    <property type="match status" value="1"/>
</dbReference>
<dbReference type="InterPro" id="IPR010982">
    <property type="entry name" value="Lambda_DNA-bd_dom_sf"/>
</dbReference>
<dbReference type="InterPro" id="IPR001387">
    <property type="entry name" value="Cro/C1-type_HTH"/>
</dbReference>
<keyword evidence="4" id="KW-1185">Reference proteome</keyword>
<evidence type="ECO:0000259" key="2">
    <source>
        <dbReference type="PROSITE" id="PS50943"/>
    </source>
</evidence>
<dbReference type="PROSITE" id="PS50943">
    <property type="entry name" value="HTH_CROC1"/>
    <property type="match status" value="1"/>
</dbReference>
<dbReference type="PANTHER" id="PTHR36924:SF1">
    <property type="entry name" value="ANTITOXIN HIGA-1"/>
    <property type="match status" value="1"/>
</dbReference>
<dbReference type="Proteomes" id="UP000587586">
    <property type="component" value="Unassembled WGS sequence"/>
</dbReference>
<dbReference type="InterPro" id="IPR013430">
    <property type="entry name" value="Toxin_antidote_HigA"/>
</dbReference>
<dbReference type="NCBIfam" id="TIGR02607">
    <property type="entry name" value="antidote_HigA"/>
    <property type="match status" value="1"/>
</dbReference>
<dbReference type="RefSeq" id="WP_183359300.1">
    <property type="nucleotide sequence ID" value="NZ_BLXZ01000001.1"/>
</dbReference>
<feature type="domain" description="HTH cro/C1-type" evidence="2">
    <location>
        <begin position="23"/>
        <end position="71"/>
    </location>
</feature>
<accession>A0A6V8N463</accession>
<reference evidence="4" key="1">
    <citation type="submission" date="2020-06" db="EMBL/GenBank/DDBJ databases">
        <title>Draft genomic sequecing of Geomonas sp. Red745.</title>
        <authorList>
            <person name="Itoh H."/>
            <person name="Xu Z.X."/>
            <person name="Ushijima N."/>
            <person name="Masuda Y."/>
            <person name="Shiratori Y."/>
            <person name="Senoo K."/>
        </authorList>
    </citation>
    <scope>NUCLEOTIDE SEQUENCE [LARGE SCALE GENOMIC DNA]</scope>
    <source>
        <strain evidence="4">Red745</strain>
    </source>
</reference>
<dbReference type="CDD" id="cd00093">
    <property type="entry name" value="HTH_XRE"/>
    <property type="match status" value="1"/>
</dbReference>
<evidence type="ECO:0000256" key="1">
    <source>
        <dbReference type="ARBA" id="ARBA00023125"/>
    </source>
</evidence>
<dbReference type="AlphaFoldDB" id="A0A6V8N463"/>
<sequence length="112" mass="12744">METVNKMRPIHPGEVLRDEFLAELGLTAHALALELKVPAPRINDIVRERRAITPDTALRLARYFGTTAQFWMNLQTSYDLKIAENEHGLKIEQEVRTRHVSVQQDGRGVPVS</sequence>
<name>A0A6V8N463_9BACT</name>
<comment type="caution">
    <text evidence="3">The sequence shown here is derived from an EMBL/GenBank/DDBJ whole genome shotgun (WGS) entry which is preliminary data.</text>
</comment>
<evidence type="ECO:0000313" key="3">
    <source>
        <dbReference type="EMBL" id="GFO66764.1"/>
    </source>
</evidence>
<protein>
    <submittedName>
        <fullName evidence="3">Transcriptional regulator</fullName>
    </submittedName>
</protein>
<dbReference type="Gene3D" id="1.10.260.40">
    <property type="entry name" value="lambda repressor-like DNA-binding domains"/>
    <property type="match status" value="1"/>
</dbReference>
<keyword evidence="1" id="KW-0238">DNA-binding</keyword>
<organism evidence="3 4">
    <name type="scientific">Geomonas limicola</name>
    <dbReference type="NCBI Taxonomy" id="2740186"/>
    <lineage>
        <taxon>Bacteria</taxon>
        <taxon>Pseudomonadati</taxon>
        <taxon>Thermodesulfobacteriota</taxon>
        <taxon>Desulfuromonadia</taxon>
        <taxon>Geobacterales</taxon>
        <taxon>Geobacteraceae</taxon>
        <taxon>Geomonas</taxon>
    </lineage>
</organism>
<dbReference type="SUPFAM" id="SSF47413">
    <property type="entry name" value="lambda repressor-like DNA-binding domains"/>
    <property type="match status" value="1"/>
</dbReference>
<dbReference type="Pfam" id="PF01381">
    <property type="entry name" value="HTH_3"/>
    <property type="match status" value="1"/>
</dbReference>
<dbReference type="SMART" id="SM00530">
    <property type="entry name" value="HTH_XRE"/>
    <property type="match status" value="1"/>
</dbReference>